<dbReference type="EMBL" id="JAKXMK010000008">
    <property type="protein sequence ID" value="MCH6166052.1"/>
    <property type="molecule type" value="Genomic_DNA"/>
</dbReference>
<sequence length="149" mass="16339">MTLQPGDAYVAHQFTVDIDGIQEPINKIGEMKYSLGVVEYQQVDQQGKPLRKKMPGAPDGGTVTVTRGLDDNASQFSQWVDDAMAGNMDTARKNVSLVVNDYTGQEKMRFNLTNAWVSSVTTTGGEAGSTSPFTQDIEINWETMNIQNS</sequence>
<dbReference type="PANTHER" id="PTHR38009:SF1">
    <property type="entry name" value="CONSERVED HYPOTHETICAL PHAGE TAIL PROTEIN"/>
    <property type="match status" value="1"/>
</dbReference>
<evidence type="ECO:0000313" key="2">
    <source>
        <dbReference type="Proteomes" id="UP001299970"/>
    </source>
</evidence>
<gene>
    <name evidence="1" type="ORF">MMF94_10200</name>
</gene>
<comment type="caution">
    <text evidence="1">The sequence shown here is derived from an EMBL/GenBank/DDBJ whole genome shotgun (WGS) entry which is preliminary data.</text>
</comment>
<dbReference type="InterPro" id="IPR011747">
    <property type="entry name" value="CHP02241"/>
</dbReference>
<name>A0ABS9TC23_9PSEU</name>
<dbReference type="Pfam" id="PF06841">
    <property type="entry name" value="Phage_T4_gp19"/>
    <property type="match status" value="1"/>
</dbReference>
<keyword evidence="2" id="KW-1185">Reference proteome</keyword>
<dbReference type="RefSeq" id="WP_241036087.1">
    <property type="nucleotide sequence ID" value="NZ_BAAAJF010000020.1"/>
</dbReference>
<protein>
    <submittedName>
        <fullName evidence="1">Phage tail protein</fullName>
    </submittedName>
</protein>
<proteinExistence type="predicted"/>
<accession>A0ABS9TC23</accession>
<evidence type="ECO:0000313" key="1">
    <source>
        <dbReference type="EMBL" id="MCH6166052.1"/>
    </source>
</evidence>
<dbReference type="PANTHER" id="PTHR38009">
    <property type="entry name" value="CONSERVED HYPOTHETICAL PHAGE TAIL PROTEIN"/>
    <property type="match status" value="1"/>
</dbReference>
<reference evidence="1 2" key="1">
    <citation type="submission" date="2022-03" db="EMBL/GenBank/DDBJ databases">
        <title>Pseudonocardia alaer sp. nov., a novel actinomycete isolated from reed forest soil.</title>
        <authorList>
            <person name="Wang L."/>
        </authorList>
    </citation>
    <scope>NUCLEOTIDE SEQUENCE [LARGE SCALE GENOMIC DNA]</scope>
    <source>
        <strain evidence="1 2">Y-16303</strain>
    </source>
</reference>
<dbReference type="Proteomes" id="UP001299970">
    <property type="component" value="Unassembled WGS sequence"/>
</dbReference>
<organism evidence="1 2">
    <name type="scientific">Pseudonocardia alaniniphila</name>
    <dbReference type="NCBI Taxonomy" id="75291"/>
    <lineage>
        <taxon>Bacteria</taxon>
        <taxon>Bacillati</taxon>
        <taxon>Actinomycetota</taxon>
        <taxon>Actinomycetes</taxon>
        <taxon>Pseudonocardiales</taxon>
        <taxon>Pseudonocardiaceae</taxon>
        <taxon>Pseudonocardia</taxon>
    </lineage>
</organism>
<dbReference type="NCBIfam" id="TIGR02241">
    <property type="entry name" value="conserved hypothetical phage tail region protein"/>
    <property type="match status" value="1"/>
</dbReference>
<dbReference type="InterPro" id="IPR010667">
    <property type="entry name" value="Phage_T4_Gp19"/>
</dbReference>